<dbReference type="GO" id="GO:0005886">
    <property type="term" value="C:plasma membrane"/>
    <property type="evidence" value="ECO:0007669"/>
    <property type="project" value="UniProtKB-SubCell"/>
</dbReference>
<feature type="domain" description="Cadherin" evidence="16">
    <location>
        <begin position="963"/>
        <end position="1066"/>
    </location>
</feature>
<keyword evidence="4 15" id="KW-0812">Transmembrane</keyword>
<dbReference type="InterPro" id="IPR002126">
    <property type="entry name" value="Cadherin-like_dom"/>
</dbReference>
<evidence type="ECO:0000256" key="14">
    <source>
        <dbReference type="PROSITE-ProRule" id="PRU00043"/>
    </source>
</evidence>
<dbReference type="GO" id="GO:0048731">
    <property type="term" value="P:system development"/>
    <property type="evidence" value="ECO:0007669"/>
    <property type="project" value="UniProtKB-ARBA"/>
</dbReference>
<dbReference type="FunFam" id="2.60.40.60:FF:000098">
    <property type="entry name" value="cadherin-23 isoform X1"/>
    <property type="match status" value="1"/>
</dbReference>
<dbReference type="PANTHER" id="PTHR24026">
    <property type="entry name" value="FAT ATYPICAL CADHERIN-RELATED"/>
    <property type="match status" value="1"/>
</dbReference>
<keyword evidence="10 15" id="KW-0472">Membrane</keyword>
<feature type="transmembrane region" description="Helical" evidence="15">
    <location>
        <begin position="1738"/>
        <end position="1760"/>
    </location>
</feature>
<organism evidence="17 18">
    <name type="scientific">Pyrocoelia pectoralis</name>
    <dbReference type="NCBI Taxonomy" id="417401"/>
    <lineage>
        <taxon>Eukaryota</taxon>
        <taxon>Metazoa</taxon>
        <taxon>Ecdysozoa</taxon>
        <taxon>Arthropoda</taxon>
        <taxon>Hexapoda</taxon>
        <taxon>Insecta</taxon>
        <taxon>Pterygota</taxon>
        <taxon>Neoptera</taxon>
        <taxon>Endopterygota</taxon>
        <taxon>Coleoptera</taxon>
        <taxon>Polyphaga</taxon>
        <taxon>Elateriformia</taxon>
        <taxon>Elateroidea</taxon>
        <taxon>Lampyridae</taxon>
        <taxon>Lampyrinae</taxon>
        <taxon>Pyrocoelia</taxon>
    </lineage>
</organism>
<dbReference type="GO" id="GO:0048513">
    <property type="term" value="P:animal organ development"/>
    <property type="evidence" value="ECO:0007669"/>
    <property type="project" value="UniProtKB-ARBA"/>
</dbReference>
<dbReference type="EMBL" id="JAVRBK010000001">
    <property type="protein sequence ID" value="KAK5649206.1"/>
    <property type="molecule type" value="Genomic_DNA"/>
</dbReference>
<dbReference type="Gene3D" id="2.60.40.60">
    <property type="entry name" value="Cadherins"/>
    <property type="match status" value="14"/>
</dbReference>
<keyword evidence="5" id="KW-0732">Signal</keyword>
<feature type="domain" description="Cadherin" evidence="16">
    <location>
        <begin position="615"/>
        <end position="728"/>
    </location>
</feature>
<dbReference type="FunFam" id="2.60.40.60:FF:000168">
    <property type="entry name" value="Cadherin-related family member 2"/>
    <property type="match status" value="1"/>
</dbReference>
<keyword evidence="12" id="KW-0325">Glycoprotein</keyword>
<evidence type="ECO:0000256" key="1">
    <source>
        <dbReference type="ARBA" id="ARBA00004251"/>
    </source>
</evidence>
<evidence type="ECO:0000313" key="17">
    <source>
        <dbReference type="EMBL" id="KAK5649206.1"/>
    </source>
</evidence>
<evidence type="ECO:0000256" key="11">
    <source>
        <dbReference type="ARBA" id="ARBA00023157"/>
    </source>
</evidence>
<keyword evidence="8" id="KW-0130">Cell adhesion</keyword>
<dbReference type="GO" id="GO:0005509">
    <property type="term" value="F:calcium ion binding"/>
    <property type="evidence" value="ECO:0007669"/>
    <property type="project" value="UniProtKB-UniRule"/>
</dbReference>
<dbReference type="Pfam" id="PF00028">
    <property type="entry name" value="Cadherin"/>
    <property type="match status" value="8"/>
</dbReference>
<dbReference type="FunFam" id="2.60.40.60:FF:000118">
    <property type="entry name" value="protocadherin Fat 4"/>
    <property type="match status" value="3"/>
</dbReference>
<reference evidence="17 18" key="1">
    <citation type="journal article" date="2024" name="Insects">
        <title>An Improved Chromosome-Level Genome Assembly of the Firefly Pyrocoelia pectoralis.</title>
        <authorList>
            <person name="Fu X."/>
            <person name="Meyer-Rochow V.B."/>
            <person name="Ballantyne L."/>
            <person name="Zhu X."/>
        </authorList>
    </citation>
    <scope>NUCLEOTIDE SEQUENCE [LARGE SCALE GENOMIC DNA]</scope>
    <source>
        <strain evidence="17">XCY_ONT2</strain>
    </source>
</reference>
<dbReference type="FunFam" id="2.60.40.60:FF:000039">
    <property type="entry name" value="FAT atypical cadherin 3"/>
    <property type="match status" value="1"/>
</dbReference>
<keyword evidence="2" id="KW-1003">Cell membrane</keyword>
<dbReference type="CDD" id="cd11304">
    <property type="entry name" value="Cadherin_repeat"/>
    <property type="match status" value="13"/>
</dbReference>
<dbReference type="SMART" id="SM00112">
    <property type="entry name" value="CA"/>
    <property type="match status" value="14"/>
</dbReference>
<keyword evidence="11" id="KW-1015">Disulfide bond</keyword>
<feature type="domain" description="Cadherin" evidence="16">
    <location>
        <begin position="66"/>
        <end position="161"/>
    </location>
</feature>
<keyword evidence="9 15" id="KW-1133">Transmembrane helix</keyword>
<dbReference type="GO" id="GO:0007156">
    <property type="term" value="P:homophilic cell adhesion via plasma membrane adhesion molecules"/>
    <property type="evidence" value="ECO:0007669"/>
    <property type="project" value="InterPro"/>
</dbReference>
<evidence type="ECO:0000256" key="3">
    <source>
        <dbReference type="ARBA" id="ARBA00022536"/>
    </source>
</evidence>
<proteinExistence type="predicted"/>
<keyword evidence="18" id="KW-1185">Reference proteome</keyword>
<evidence type="ECO:0000256" key="7">
    <source>
        <dbReference type="ARBA" id="ARBA00022837"/>
    </source>
</evidence>
<evidence type="ECO:0000256" key="8">
    <source>
        <dbReference type="ARBA" id="ARBA00022889"/>
    </source>
</evidence>
<dbReference type="FunFam" id="2.60.40.60:FF:000382">
    <property type="entry name" value="Cadherin 23"/>
    <property type="match status" value="1"/>
</dbReference>
<dbReference type="InterPro" id="IPR015919">
    <property type="entry name" value="Cadherin-like_sf"/>
</dbReference>
<dbReference type="GO" id="GO:0048589">
    <property type="term" value="P:developmental growth"/>
    <property type="evidence" value="ECO:0007669"/>
    <property type="project" value="UniProtKB-ARBA"/>
</dbReference>
<keyword evidence="7 14" id="KW-0106">Calcium</keyword>
<keyword evidence="3" id="KW-0245">EGF-like domain</keyword>
<protein>
    <recommendedName>
        <fullName evidence="16">Cadherin domain-containing protein</fullName>
    </recommendedName>
</protein>
<evidence type="ECO:0000256" key="4">
    <source>
        <dbReference type="ARBA" id="ARBA00022692"/>
    </source>
</evidence>
<evidence type="ECO:0000313" key="18">
    <source>
        <dbReference type="Proteomes" id="UP001329430"/>
    </source>
</evidence>
<feature type="domain" description="Cadherin" evidence="16">
    <location>
        <begin position="504"/>
        <end position="614"/>
    </location>
</feature>
<dbReference type="FunFam" id="2.60.40.60:FF:000306">
    <property type="entry name" value="Cadherin 23"/>
    <property type="match status" value="1"/>
</dbReference>
<evidence type="ECO:0000256" key="5">
    <source>
        <dbReference type="ARBA" id="ARBA00022729"/>
    </source>
</evidence>
<feature type="domain" description="Cadherin" evidence="16">
    <location>
        <begin position="1289"/>
        <end position="1396"/>
    </location>
</feature>
<gene>
    <name evidence="17" type="ORF">RI129_000235</name>
</gene>
<dbReference type="GO" id="GO:0030154">
    <property type="term" value="P:cell differentiation"/>
    <property type="evidence" value="ECO:0007669"/>
    <property type="project" value="UniProtKB-ARBA"/>
</dbReference>
<feature type="domain" description="Cadherin" evidence="16">
    <location>
        <begin position="387"/>
        <end position="503"/>
    </location>
</feature>
<evidence type="ECO:0000256" key="15">
    <source>
        <dbReference type="SAM" id="Phobius"/>
    </source>
</evidence>
<evidence type="ECO:0000256" key="12">
    <source>
        <dbReference type="ARBA" id="ARBA00023180"/>
    </source>
</evidence>
<dbReference type="PROSITE" id="PS50268">
    <property type="entry name" value="CADHERIN_2"/>
    <property type="match status" value="13"/>
</dbReference>
<feature type="domain" description="Cadherin" evidence="16">
    <location>
        <begin position="1184"/>
        <end position="1286"/>
    </location>
</feature>
<evidence type="ECO:0000256" key="13">
    <source>
        <dbReference type="ARBA" id="ARBA00059331"/>
    </source>
</evidence>
<dbReference type="Proteomes" id="UP001329430">
    <property type="component" value="Chromosome 1"/>
</dbReference>
<feature type="domain" description="Cadherin" evidence="16">
    <location>
        <begin position="162"/>
        <end position="270"/>
    </location>
</feature>
<dbReference type="FunFam" id="2.60.40.60:FF:000345">
    <property type="entry name" value="Cadherin 2"/>
    <property type="match status" value="1"/>
</dbReference>
<keyword evidence="6" id="KW-0677">Repeat</keyword>
<comment type="subcellular location">
    <subcellularLocation>
        <location evidence="1">Cell membrane</location>
        <topology evidence="1">Single-pass type I membrane protein</topology>
    </subcellularLocation>
</comment>
<feature type="domain" description="Cadherin" evidence="16">
    <location>
        <begin position="1397"/>
        <end position="1516"/>
    </location>
</feature>
<name>A0AAN7ZVG8_9COLE</name>
<comment type="function">
    <text evidence="13">Cadherins are calcium-dependent cell adhesion proteins. They preferentially interact with themselves in a homophilic manner in connecting cells.</text>
</comment>
<dbReference type="PANTHER" id="PTHR24026:SF137">
    <property type="entry name" value="CADHERIN-RELATED TUMOR SUPPRESSOR"/>
    <property type="match status" value="1"/>
</dbReference>
<feature type="domain" description="Cadherin" evidence="16">
    <location>
        <begin position="729"/>
        <end position="841"/>
    </location>
</feature>
<dbReference type="GO" id="GO:0007163">
    <property type="term" value="P:establishment or maintenance of cell polarity"/>
    <property type="evidence" value="ECO:0007669"/>
    <property type="project" value="UniProtKB-ARBA"/>
</dbReference>
<evidence type="ECO:0000256" key="9">
    <source>
        <dbReference type="ARBA" id="ARBA00022989"/>
    </source>
</evidence>
<accession>A0AAN7ZVG8</accession>
<dbReference type="PRINTS" id="PR00205">
    <property type="entry name" value="CADHERIN"/>
</dbReference>
<comment type="caution">
    <text evidence="17">The sequence shown here is derived from an EMBL/GenBank/DDBJ whole genome shotgun (WGS) entry which is preliminary data.</text>
</comment>
<feature type="domain" description="Cadherin" evidence="16">
    <location>
        <begin position="1067"/>
        <end position="1177"/>
    </location>
</feature>
<dbReference type="GO" id="GO:0001736">
    <property type="term" value="P:establishment of planar polarity"/>
    <property type="evidence" value="ECO:0007669"/>
    <property type="project" value="UniProtKB-ARBA"/>
</dbReference>
<dbReference type="SUPFAM" id="SSF49313">
    <property type="entry name" value="Cadherin-like"/>
    <property type="match status" value="14"/>
</dbReference>
<evidence type="ECO:0000259" key="16">
    <source>
        <dbReference type="PROSITE" id="PS50268"/>
    </source>
</evidence>
<evidence type="ECO:0000256" key="2">
    <source>
        <dbReference type="ARBA" id="ARBA00022475"/>
    </source>
</evidence>
<dbReference type="PROSITE" id="PS00232">
    <property type="entry name" value="CADHERIN_1"/>
    <property type="match status" value="9"/>
</dbReference>
<evidence type="ECO:0000256" key="10">
    <source>
        <dbReference type="ARBA" id="ARBA00023136"/>
    </source>
</evidence>
<dbReference type="InterPro" id="IPR020894">
    <property type="entry name" value="Cadherin_CS"/>
</dbReference>
<feature type="transmembrane region" description="Helical" evidence="15">
    <location>
        <begin position="20"/>
        <end position="37"/>
    </location>
</feature>
<feature type="domain" description="Cadherin" evidence="16">
    <location>
        <begin position="841"/>
        <end position="962"/>
    </location>
</feature>
<feature type="domain" description="Cadherin" evidence="16">
    <location>
        <begin position="271"/>
        <end position="386"/>
    </location>
</feature>
<sequence>MMGTGRRKTEKVQNCFAIKIRFKFSSVLCVLWVIQWWCVSTILCNRPPRFLIDGQTEIVIRLKEGSETPVGSIIYKLHAIDPDGDNLKFGVKQQTGSEVIRVETTSANEANIFLDQELDREVRDEYALVLTLTDDRLGTGNYVTQSLLLLVEDVNDNVPIFKPYPSTINLREDAEPDIIATLQATDADEGAYGQVVYHLQGLEGGQSLFSVSTVSGNAVLRLIGNLDYEKQTLHQLKILAIDRAKQGRVNTGTAALVVKVQDVEDQPPEFVRVQSVARVTEDAPIGTSVSQVKAVDGDRGINNPITYSLTSNDISSTLADLFAVEEHSGVIFTKSKLDREALTSNSGAYILQIMAIERGSQLVPPPSAVTEVTVMITDVNDEKPQFRNFHYECEVSENVPNNTPLSFLPDFIPEVYDFDLGNNGTFTLNIEGANDIFDVAPRKIINEATFSIRVKNSSSLDFEQLTRINFTLIAKEVVIDDPQLTKVSVTVHIRDQNDNYPEFIQSSYEVSIPENSEVGTTVAWVQALDDDSENYGTRGIRYTNLAGSIQHLLHLHPVSGVITVKEAGGPNWDREQVSRHYLTVEARDDLGKGNRNSVQLIINLEDVNDNPPLFSRGYYEARISENENDFEHPLKIEARDSDLNGTKNSEIEYVLFGDFKHNFTMNTVTGLIKPKRPFDFEELPGSTEDHVRPLHLTIRAKDCGIPSLASDIPLIIYVHDINDHKPYFEYSSYNTTILETTQGGTQVLQVQAFDWDGSSPNNKVIYRIQGGAFDKFVIDSESGVISVAHGASLDPDLVQPRRIYYSLQVMALDSAPGDAQLHSTVLVNITIVDVNNKSPTLSVPSTLKLREDVPVGSIVAKIDGQDLDTSASLRYTLDPLKCEAKTEYGVSLSATEYNCLSIFKLGQFDGSLVIAKPLDREIAEIFYLDVLVEDISSETDLQQTKASLTIEVLDVNDNNPKFRKSHYRFAVTENSKNGVVVGNVIADDLDKNKSITYSLEGSAQYLGFLHIDPNSGELVVANKIDHEVYKWLNLTVKAIDSGLPRRSSRVELYIQVLDENDNNPYFLPEPKELVVPEDVTIGETIGTVQANDLDSGDFAKITYLLDRVSSQGKFSINPETGEIKVSDFLDREVKSSYLLILEAWDNYQYGYYNAESRNAFKHINVTISDVNDNAPKLHLPKSCVSVTEFHEPMQPITTIRALDEDDPSTVNGQVVLDISDGNLFDTFELQQVDRWSAHLHSLKPLKGQHGNYTLTIRAQDLGHPSFLVEAPLHVCITDYNDHAPFFVTPPHNSTLKVPENATVGSALIQIVAIDDDVGGNGAVRYRLKADPAGHWKTFDLQPVSGILELRLPLNRKKQKIYDIRIEAYDLGEPSPLSSDLDLTIYVSNIDDYRPQFTTDEFFLNFTENMVSGIECHKLPDTIDRDELEFEGPYAPICYYIVGGNEEGLFKLHPTTHELVVNTPLDREMKDSHLLLVKATEECSAPSANLSFFDSHDDTLLKVSVKVLDVNDNRPIFRHRIFTGGVSTATDFGTDFMNIQADDLDEGVNAELSYYVIGKVRMTLTEGLENLGTHPFLVDQVSGNVQLNFDPQQGMKGYFDFMVLVNDTGGLEDTAHVFIYLLREDQRVRFVLRQHATEIRNRMEAFREVLGNITGAIVNVDELKVHTNHDGTVDKTRTDVYLHLVNRRDNSILEVDDVLRLIDQNTEKLDYLFKEFNVLDTQPGGSYALTSTRSPTEGVFWLTAMSLFLFLLLLLCLALCINQKHTYQRKLKAATATAYGGESEIDGRGVSALSGRVPNTNKHSMEGSNPIWLQAYENEWYKTDELSCQETDRDSLDENAVSGCGESTFCINNANDQIVNCIQNVYQTLPPVPPPRKLETTEL</sequence>
<evidence type="ECO:0000256" key="6">
    <source>
        <dbReference type="ARBA" id="ARBA00022737"/>
    </source>
</evidence>